<dbReference type="SMART" id="SM00644">
    <property type="entry name" value="Ami_2"/>
    <property type="match status" value="1"/>
</dbReference>
<proteinExistence type="inferred from homology"/>
<dbReference type="GO" id="GO:0009254">
    <property type="term" value="P:peptidoglycan turnover"/>
    <property type="evidence" value="ECO:0007669"/>
    <property type="project" value="TreeGrafter"/>
</dbReference>
<dbReference type="PANTHER" id="PTHR30417">
    <property type="entry name" value="N-ACETYLMURAMOYL-L-ALANINE AMIDASE AMID"/>
    <property type="match status" value="1"/>
</dbReference>
<dbReference type="CDD" id="cd06583">
    <property type="entry name" value="PGRP"/>
    <property type="match status" value="1"/>
</dbReference>
<dbReference type="EMBL" id="FUYR01000002">
    <property type="protein sequence ID" value="SKB71822.1"/>
    <property type="molecule type" value="Genomic_DNA"/>
</dbReference>
<dbReference type="InterPro" id="IPR036505">
    <property type="entry name" value="Amidase/PGRP_sf"/>
</dbReference>
<dbReference type="InterPro" id="IPR036366">
    <property type="entry name" value="PGBDSf"/>
</dbReference>
<evidence type="ECO:0000256" key="1">
    <source>
        <dbReference type="ARBA" id="ARBA00001561"/>
    </source>
</evidence>
<feature type="chain" id="PRO_5012278681" description="N-acetylmuramoyl-L-alanine amidase" evidence="6">
    <location>
        <begin position="20"/>
        <end position="268"/>
    </location>
</feature>
<comment type="similarity">
    <text evidence="2">Belongs to the N-acetylmuramoyl-L-alanine amidase 2 family.</text>
</comment>
<keyword evidence="9" id="KW-1185">Reference proteome</keyword>
<dbReference type="STRING" id="572036.SAMN05661099_2379"/>
<evidence type="ECO:0000259" key="7">
    <source>
        <dbReference type="SMART" id="SM00644"/>
    </source>
</evidence>
<dbReference type="SUPFAM" id="SSF47090">
    <property type="entry name" value="PGBD-like"/>
    <property type="match status" value="1"/>
</dbReference>
<dbReference type="InterPro" id="IPR002502">
    <property type="entry name" value="Amidase_domain"/>
</dbReference>
<sequence>MISKIHLLMLAGVVTIVSACSSSPYSPTNKIYKKQAKELTKAITKTPVNPSGQDFVGTVNFGLRKPNYVIIHHTAQNSTQQTLKTFTVPTTQVSAHYVIGRDGMVYHMLNDYLRAWHGGVAKWGNATDINSSSIGIELDNNGFEPFSESQISSLLTVLDTLKKKHGVPTANFIGHSDIAPGRKVDPNVTFPWKKLAERGFGLWQDAAITDTVPATFNPVDGLRIIGYDVKNPVNAVKAFQLHFIQKEITGVLNEDEKKVLFNLYKKYL</sequence>
<keyword evidence="4" id="KW-0378">Hydrolase</keyword>
<evidence type="ECO:0000256" key="4">
    <source>
        <dbReference type="ARBA" id="ARBA00022801"/>
    </source>
</evidence>
<dbReference type="Gene3D" id="3.40.80.10">
    <property type="entry name" value="Peptidoglycan recognition protein-like"/>
    <property type="match status" value="1"/>
</dbReference>
<dbReference type="Proteomes" id="UP000189981">
    <property type="component" value="Unassembled WGS sequence"/>
</dbReference>
<keyword evidence="6" id="KW-0732">Signal</keyword>
<dbReference type="RefSeq" id="WP_221406240.1">
    <property type="nucleotide sequence ID" value="NZ_FUYR01000002.1"/>
</dbReference>
<dbReference type="Gene3D" id="1.10.101.10">
    <property type="entry name" value="PGBD-like superfamily/PGBD"/>
    <property type="match status" value="1"/>
</dbReference>
<dbReference type="SUPFAM" id="SSF55846">
    <property type="entry name" value="N-acetylmuramoyl-L-alanine amidase-like"/>
    <property type="match status" value="1"/>
</dbReference>
<evidence type="ECO:0000256" key="2">
    <source>
        <dbReference type="ARBA" id="ARBA00007553"/>
    </source>
</evidence>
<dbReference type="GO" id="GO:0009253">
    <property type="term" value="P:peptidoglycan catabolic process"/>
    <property type="evidence" value="ECO:0007669"/>
    <property type="project" value="InterPro"/>
</dbReference>
<dbReference type="GO" id="GO:0071555">
    <property type="term" value="P:cell wall organization"/>
    <property type="evidence" value="ECO:0007669"/>
    <property type="project" value="UniProtKB-KW"/>
</dbReference>
<dbReference type="PROSITE" id="PS51257">
    <property type="entry name" value="PROKAR_LIPOPROTEIN"/>
    <property type="match status" value="1"/>
</dbReference>
<accession>A0A1T5DJD1</accession>
<gene>
    <name evidence="8" type="ORF">SAMN05661099_2379</name>
</gene>
<dbReference type="GO" id="GO:0008745">
    <property type="term" value="F:N-acetylmuramoyl-L-alanine amidase activity"/>
    <property type="evidence" value="ECO:0007669"/>
    <property type="project" value="UniProtKB-EC"/>
</dbReference>
<protein>
    <recommendedName>
        <fullName evidence="3">N-acetylmuramoyl-L-alanine amidase</fullName>
        <ecNumber evidence="3">3.5.1.28</ecNumber>
    </recommendedName>
</protein>
<reference evidence="9" key="1">
    <citation type="submission" date="2017-02" db="EMBL/GenBank/DDBJ databases">
        <authorList>
            <person name="Varghese N."/>
            <person name="Submissions S."/>
        </authorList>
    </citation>
    <scope>NUCLEOTIDE SEQUENCE [LARGE SCALE GENOMIC DNA]</scope>
    <source>
        <strain evidence="9">DSM 22385</strain>
    </source>
</reference>
<evidence type="ECO:0000313" key="9">
    <source>
        <dbReference type="Proteomes" id="UP000189981"/>
    </source>
</evidence>
<dbReference type="InterPro" id="IPR036365">
    <property type="entry name" value="PGBD-like_sf"/>
</dbReference>
<organism evidence="8 9">
    <name type="scientific">Daejeonella lutea</name>
    <dbReference type="NCBI Taxonomy" id="572036"/>
    <lineage>
        <taxon>Bacteria</taxon>
        <taxon>Pseudomonadati</taxon>
        <taxon>Bacteroidota</taxon>
        <taxon>Sphingobacteriia</taxon>
        <taxon>Sphingobacteriales</taxon>
        <taxon>Sphingobacteriaceae</taxon>
        <taxon>Daejeonella</taxon>
    </lineage>
</organism>
<dbReference type="PANTHER" id="PTHR30417:SF1">
    <property type="entry name" value="N-ACETYLMURAMOYL-L-ALANINE AMIDASE AMID"/>
    <property type="match status" value="1"/>
</dbReference>
<evidence type="ECO:0000313" key="8">
    <source>
        <dbReference type="EMBL" id="SKB71822.1"/>
    </source>
</evidence>
<comment type="catalytic activity">
    <reaction evidence="1">
        <text>Hydrolyzes the link between N-acetylmuramoyl residues and L-amino acid residues in certain cell-wall glycopeptides.</text>
        <dbReference type="EC" id="3.5.1.28"/>
    </reaction>
</comment>
<name>A0A1T5DJD1_9SPHI</name>
<dbReference type="AlphaFoldDB" id="A0A1T5DJD1"/>
<keyword evidence="5" id="KW-0961">Cell wall biogenesis/degradation</keyword>
<evidence type="ECO:0000256" key="3">
    <source>
        <dbReference type="ARBA" id="ARBA00011901"/>
    </source>
</evidence>
<evidence type="ECO:0000256" key="6">
    <source>
        <dbReference type="SAM" id="SignalP"/>
    </source>
</evidence>
<dbReference type="EC" id="3.5.1.28" evidence="3"/>
<dbReference type="GO" id="GO:0019867">
    <property type="term" value="C:outer membrane"/>
    <property type="evidence" value="ECO:0007669"/>
    <property type="project" value="TreeGrafter"/>
</dbReference>
<feature type="domain" description="N-acetylmuramoyl-L-alanine amidase" evidence="7">
    <location>
        <begin position="56"/>
        <end position="187"/>
    </location>
</feature>
<feature type="signal peptide" evidence="6">
    <location>
        <begin position="1"/>
        <end position="19"/>
    </location>
</feature>
<evidence type="ECO:0000256" key="5">
    <source>
        <dbReference type="ARBA" id="ARBA00023316"/>
    </source>
</evidence>
<dbReference type="InterPro" id="IPR051206">
    <property type="entry name" value="NAMLAA_amidase_2"/>
</dbReference>
<dbReference type="Pfam" id="PF01510">
    <property type="entry name" value="Amidase_2"/>
    <property type="match status" value="1"/>
</dbReference>